<organism evidence="1 2">
    <name type="scientific">Lentzea aerocolonigenes</name>
    <name type="common">Lechevalieria aerocolonigenes</name>
    <name type="synonym">Saccharothrix aerocolonigenes</name>
    <dbReference type="NCBI Taxonomy" id="68170"/>
    <lineage>
        <taxon>Bacteria</taxon>
        <taxon>Bacillati</taxon>
        <taxon>Actinomycetota</taxon>
        <taxon>Actinomycetes</taxon>
        <taxon>Pseudonocardiales</taxon>
        <taxon>Pseudonocardiaceae</taxon>
        <taxon>Lentzea</taxon>
    </lineage>
</organism>
<keyword evidence="2" id="KW-1185">Reference proteome</keyword>
<dbReference type="InterPro" id="IPR027417">
    <property type="entry name" value="P-loop_NTPase"/>
</dbReference>
<sequence>MPLLGPADPLPHVPRRILVAGNAGSGKSTLCRRIAEHRDLRRVELDSLYWGPRWTPRPEFRTEVAAFAEETHWVTEFQYNEVRRELLARADTLVWLDHPFSTVMGRLVSRTIRRRAGGVELWNGNQEPPLWSVFTDSEHILRWGWKTYRRNRTRVLELVDEVVVVRLRGQGQVERWLAGPLASVGEERAR</sequence>
<dbReference type="eggNOG" id="COG0563">
    <property type="taxonomic scope" value="Bacteria"/>
</dbReference>
<dbReference type="EMBL" id="JYJG01000296">
    <property type="protein sequence ID" value="KJK43325.1"/>
    <property type="molecule type" value="Genomic_DNA"/>
</dbReference>
<dbReference type="SUPFAM" id="SSF52540">
    <property type="entry name" value="P-loop containing nucleoside triphosphate hydrolases"/>
    <property type="match status" value="1"/>
</dbReference>
<accession>A0A0F0GIW0</accession>
<evidence type="ECO:0008006" key="3">
    <source>
        <dbReference type="Google" id="ProtNLM"/>
    </source>
</evidence>
<gene>
    <name evidence="1" type="ORF">UK23_33695</name>
</gene>
<proteinExistence type="predicted"/>
<name>A0A0F0GIW0_LENAE</name>
<reference evidence="1 2" key="1">
    <citation type="submission" date="2015-02" db="EMBL/GenBank/DDBJ databases">
        <authorList>
            <person name="Ju K.-S."/>
            <person name="Doroghazi J.R."/>
            <person name="Metcalf W."/>
        </authorList>
    </citation>
    <scope>NUCLEOTIDE SEQUENCE [LARGE SCALE GENOMIC DNA]</scope>
    <source>
        <strain evidence="1 2">NRRL B-16140</strain>
    </source>
</reference>
<dbReference type="PANTHER" id="PTHR37816:SF1">
    <property type="entry name" value="TOXIN"/>
    <property type="match status" value="1"/>
</dbReference>
<dbReference type="OrthoDB" id="3199600at2"/>
<dbReference type="Gene3D" id="3.40.50.300">
    <property type="entry name" value="P-loop containing nucleotide triphosphate hydrolases"/>
    <property type="match status" value="1"/>
</dbReference>
<evidence type="ECO:0000313" key="2">
    <source>
        <dbReference type="Proteomes" id="UP000033393"/>
    </source>
</evidence>
<dbReference type="PATRIC" id="fig|68170.10.peg.8734"/>
<dbReference type="RefSeq" id="WP_045315771.1">
    <property type="nucleotide sequence ID" value="NZ_JYJG01000296.1"/>
</dbReference>
<dbReference type="AlphaFoldDB" id="A0A0F0GIW0"/>
<dbReference type="PANTHER" id="PTHR37816">
    <property type="entry name" value="YALI0E33011P"/>
    <property type="match status" value="1"/>
</dbReference>
<protein>
    <recommendedName>
        <fullName evidence="3">ATPase AAA</fullName>
    </recommendedName>
</protein>
<dbReference type="STRING" id="68170.GCA_000974445_03514"/>
<evidence type="ECO:0000313" key="1">
    <source>
        <dbReference type="EMBL" id="KJK43325.1"/>
    </source>
</evidence>
<dbReference type="Proteomes" id="UP000033393">
    <property type="component" value="Unassembled WGS sequence"/>
</dbReference>
<comment type="caution">
    <text evidence="1">The sequence shown here is derived from an EMBL/GenBank/DDBJ whole genome shotgun (WGS) entry which is preliminary data.</text>
</comment>
<dbReference type="InterPro" id="IPR052922">
    <property type="entry name" value="Cytidylate_Kinase-2"/>
</dbReference>